<dbReference type="EMBL" id="JABAIL010000013">
    <property type="protein sequence ID" value="NLR94643.1"/>
    <property type="molecule type" value="Genomic_DNA"/>
</dbReference>
<feature type="transmembrane region" description="Helical" evidence="1">
    <location>
        <begin position="42"/>
        <end position="62"/>
    </location>
</feature>
<comment type="caution">
    <text evidence="2">The sequence shown here is derived from an EMBL/GenBank/DDBJ whole genome shotgun (WGS) entry which is preliminary data.</text>
</comment>
<organism evidence="2 3">
    <name type="scientific">Flammeovirga agarivorans</name>
    <dbReference type="NCBI Taxonomy" id="2726742"/>
    <lineage>
        <taxon>Bacteria</taxon>
        <taxon>Pseudomonadati</taxon>
        <taxon>Bacteroidota</taxon>
        <taxon>Cytophagia</taxon>
        <taxon>Cytophagales</taxon>
        <taxon>Flammeovirgaceae</taxon>
        <taxon>Flammeovirga</taxon>
    </lineage>
</organism>
<sequence length="195" mass="22800">MINTKISNKEVVAIISSIGLIAWIVSDFFGGIFIWMLSYGLIIIPILLLYSFSIFDTIFELIRKGNQTSKIKLIAHGTILFSILTINLCHSEIFKSESIMTAVLKHDLYYYRLIFRKDNTVENQINGFMGYSETIYGKYKIENDLIIFNPKPYDNDFIPDTLLIDKKQNVIFMERDKNGDFKTEKEWLNHFKIEE</sequence>
<keyword evidence="1" id="KW-1133">Transmembrane helix</keyword>
<accession>A0A7X8SQX4</accession>
<evidence type="ECO:0000313" key="2">
    <source>
        <dbReference type="EMBL" id="NLR94643.1"/>
    </source>
</evidence>
<gene>
    <name evidence="2" type="ORF">HGP29_25790</name>
</gene>
<protein>
    <submittedName>
        <fullName evidence="2">Uncharacterized protein</fullName>
    </submittedName>
</protein>
<evidence type="ECO:0000256" key="1">
    <source>
        <dbReference type="SAM" id="Phobius"/>
    </source>
</evidence>
<keyword evidence="1" id="KW-0812">Transmembrane</keyword>
<evidence type="ECO:0000313" key="3">
    <source>
        <dbReference type="Proteomes" id="UP000585050"/>
    </source>
</evidence>
<feature type="transmembrane region" description="Helical" evidence="1">
    <location>
        <begin position="12"/>
        <end position="36"/>
    </location>
</feature>
<dbReference type="Proteomes" id="UP000585050">
    <property type="component" value="Unassembled WGS sequence"/>
</dbReference>
<keyword evidence="3" id="KW-1185">Reference proteome</keyword>
<dbReference type="AlphaFoldDB" id="A0A7X8SQX4"/>
<name>A0A7X8SQX4_9BACT</name>
<reference evidence="2 3" key="1">
    <citation type="submission" date="2020-04" db="EMBL/GenBank/DDBJ databases">
        <title>Flammeovirga sp. SR4, a novel species isolated from seawater.</title>
        <authorList>
            <person name="Wang X."/>
        </authorList>
    </citation>
    <scope>NUCLEOTIDE SEQUENCE [LARGE SCALE GENOMIC DNA]</scope>
    <source>
        <strain evidence="2 3">SR4</strain>
    </source>
</reference>
<keyword evidence="1" id="KW-0472">Membrane</keyword>
<proteinExistence type="predicted"/>